<protein>
    <submittedName>
        <fullName evidence="1">Uncharacterized protein</fullName>
    </submittedName>
</protein>
<name>A0A0A9FZN3_ARUDO</name>
<accession>A0A0A9FZN3</accession>
<reference evidence="1" key="2">
    <citation type="journal article" date="2015" name="Data Brief">
        <title>Shoot transcriptome of the giant reed, Arundo donax.</title>
        <authorList>
            <person name="Barrero R.A."/>
            <person name="Guerrero F.D."/>
            <person name="Moolhuijzen P."/>
            <person name="Goolsby J.A."/>
            <person name="Tidwell J."/>
            <person name="Bellgard S.E."/>
            <person name="Bellgard M.I."/>
        </authorList>
    </citation>
    <scope>NUCLEOTIDE SEQUENCE</scope>
    <source>
        <tissue evidence="1">Shoot tissue taken approximately 20 cm above the soil surface</tissue>
    </source>
</reference>
<dbReference type="AlphaFoldDB" id="A0A0A9FZN3"/>
<dbReference type="EMBL" id="GBRH01180174">
    <property type="protein sequence ID" value="JAE17722.1"/>
    <property type="molecule type" value="Transcribed_RNA"/>
</dbReference>
<proteinExistence type="predicted"/>
<reference evidence="1" key="1">
    <citation type="submission" date="2014-09" db="EMBL/GenBank/DDBJ databases">
        <authorList>
            <person name="Magalhaes I.L.F."/>
            <person name="Oliveira U."/>
            <person name="Santos F.R."/>
            <person name="Vidigal T.H.D.A."/>
            <person name="Brescovit A.D."/>
            <person name="Santos A.J."/>
        </authorList>
    </citation>
    <scope>NUCLEOTIDE SEQUENCE</scope>
    <source>
        <tissue evidence="1">Shoot tissue taken approximately 20 cm above the soil surface</tissue>
    </source>
</reference>
<sequence>MLRTVSYGLIVPTYCGELCCTQPQLLLAWRVISFLFVKMLHHFVTICVQLEYNSRSND</sequence>
<evidence type="ECO:0000313" key="1">
    <source>
        <dbReference type="EMBL" id="JAE17722.1"/>
    </source>
</evidence>
<organism evidence="1">
    <name type="scientific">Arundo donax</name>
    <name type="common">Giant reed</name>
    <name type="synonym">Donax arundinaceus</name>
    <dbReference type="NCBI Taxonomy" id="35708"/>
    <lineage>
        <taxon>Eukaryota</taxon>
        <taxon>Viridiplantae</taxon>
        <taxon>Streptophyta</taxon>
        <taxon>Embryophyta</taxon>
        <taxon>Tracheophyta</taxon>
        <taxon>Spermatophyta</taxon>
        <taxon>Magnoliopsida</taxon>
        <taxon>Liliopsida</taxon>
        <taxon>Poales</taxon>
        <taxon>Poaceae</taxon>
        <taxon>PACMAD clade</taxon>
        <taxon>Arundinoideae</taxon>
        <taxon>Arundineae</taxon>
        <taxon>Arundo</taxon>
    </lineage>
</organism>